<name>A0A6G6ALB6_ECOLX</name>
<organism evidence="1">
    <name type="scientific">Escherichia coli</name>
    <dbReference type="NCBI Taxonomy" id="562"/>
    <lineage>
        <taxon>Bacteria</taxon>
        <taxon>Pseudomonadati</taxon>
        <taxon>Pseudomonadota</taxon>
        <taxon>Gammaproteobacteria</taxon>
        <taxon>Enterobacterales</taxon>
        <taxon>Enterobacteriaceae</taxon>
        <taxon>Escherichia</taxon>
    </lineage>
</organism>
<protein>
    <submittedName>
        <fullName evidence="1">Uncharacterized protein</fullName>
    </submittedName>
</protein>
<dbReference type="EMBL" id="MN256758">
    <property type="protein sequence ID" value="QID23032.1"/>
    <property type="molecule type" value="Genomic_DNA"/>
</dbReference>
<dbReference type="AlphaFoldDB" id="A0A6G6ALB6"/>
<sequence length="42" mass="5083">MHHPDSNFLTKYRSPGTLRKCAFLLFKMKIERKVTFLNRLML</sequence>
<proteinExistence type="predicted"/>
<dbReference type="EMBL" id="MN256757">
    <property type="protein sequence ID" value="QID22535.1"/>
    <property type="molecule type" value="Genomic_DNA"/>
</dbReference>
<evidence type="ECO:0000313" key="1">
    <source>
        <dbReference type="EMBL" id="QID22565.1"/>
    </source>
</evidence>
<geneLocation type="plasmid" evidence="2">
    <name>p4M8F</name>
</geneLocation>
<evidence type="ECO:0000313" key="2">
    <source>
        <dbReference type="EMBL" id="QID23032.1"/>
    </source>
</evidence>
<geneLocation type="plasmid" evidence="1">
    <name>p4M18F</name>
</geneLocation>
<keyword evidence="1" id="KW-0614">Plasmid</keyword>
<reference evidence="1" key="1">
    <citation type="submission" date="2019-08" db="EMBL/GenBank/DDBJ databases">
        <authorList>
            <person name="Yao H."/>
        </authorList>
    </citation>
    <scope>NUCLEOTIDE SEQUENCE</scope>
    <source>
        <strain evidence="1">4M18F</strain>
        <strain evidence="2">4M8F</strain>
        <plasmid evidence="1">p4M18F</plasmid>
        <plasmid evidence="2">p4M8F</plasmid>
    </source>
</reference>
<accession>A0A6G6ALB6</accession>
<dbReference type="EMBL" id="MN256757">
    <property type="protein sequence ID" value="QID22565.1"/>
    <property type="molecule type" value="Genomic_DNA"/>
</dbReference>